<dbReference type="GO" id="GO:0033353">
    <property type="term" value="P:S-adenosylmethionine cycle"/>
    <property type="evidence" value="ECO:0007669"/>
    <property type="project" value="TreeGrafter"/>
</dbReference>
<evidence type="ECO:0000256" key="3">
    <source>
        <dbReference type="ARBA" id="ARBA00022801"/>
    </source>
</evidence>
<evidence type="ECO:0000256" key="5">
    <source>
        <dbReference type="NCBIfam" id="TIGR00936"/>
    </source>
</evidence>
<dbReference type="InterPro" id="IPR036291">
    <property type="entry name" value="NAD(P)-bd_dom_sf"/>
</dbReference>
<dbReference type="UniPathway" id="UPA00314">
    <property type="reaction ID" value="UER00076"/>
</dbReference>
<keyword evidence="2 7" id="KW-0554">One-carbon metabolism</keyword>
<dbReference type="CDD" id="cd00401">
    <property type="entry name" value="SAHH"/>
    <property type="match status" value="1"/>
</dbReference>
<keyword evidence="4 6" id="KW-0520">NAD</keyword>
<dbReference type="NCBIfam" id="TIGR00936">
    <property type="entry name" value="ahcY"/>
    <property type="match status" value="1"/>
</dbReference>
<feature type="binding site" evidence="6">
    <location>
        <position position="331"/>
    </location>
    <ligand>
        <name>NAD(+)</name>
        <dbReference type="ChEBI" id="CHEBI:57540"/>
    </ligand>
</feature>
<dbReference type="PANTHER" id="PTHR23420:SF0">
    <property type="entry name" value="ADENOSYLHOMOCYSTEINASE"/>
    <property type="match status" value="1"/>
</dbReference>
<feature type="binding site" evidence="6">
    <location>
        <begin position="207"/>
        <end position="212"/>
    </location>
    <ligand>
        <name>NAD(+)</name>
        <dbReference type="ChEBI" id="CHEBI:57540"/>
    </ligand>
</feature>
<dbReference type="InterPro" id="IPR042172">
    <property type="entry name" value="Adenosylhomocyst_ase-like_sf"/>
</dbReference>
<dbReference type="InParanoid" id="A0A7G1G4T9"/>
<evidence type="ECO:0000256" key="4">
    <source>
        <dbReference type="ARBA" id="ARBA00023027"/>
    </source>
</evidence>
<evidence type="ECO:0000256" key="6">
    <source>
        <dbReference type="PIRSR" id="PIRSR001109-2"/>
    </source>
</evidence>
<evidence type="ECO:0000313" key="10">
    <source>
        <dbReference type="EMBL" id="BBE31558.1"/>
    </source>
</evidence>
<comment type="cofactor">
    <cofactor evidence="6 7">
        <name>NAD(+)</name>
        <dbReference type="ChEBI" id="CHEBI:57540"/>
    </cofactor>
    <text evidence="6 7">Binds 1 NAD(+) per subunit.</text>
</comment>
<comment type="catalytic activity">
    <reaction evidence="7">
        <text>S-adenosyl-L-homocysteine + H2O = L-homocysteine + adenosine</text>
        <dbReference type="Rhea" id="RHEA:21708"/>
        <dbReference type="ChEBI" id="CHEBI:15377"/>
        <dbReference type="ChEBI" id="CHEBI:16335"/>
        <dbReference type="ChEBI" id="CHEBI:57856"/>
        <dbReference type="ChEBI" id="CHEBI:58199"/>
        <dbReference type="EC" id="3.13.2.1"/>
    </reaction>
</comment>
<dbReference type="Gene3D" id="3.40.50.1480">
    <property type="entry name" value="Adenosylhomocysteinase-like"/>
    <property type="match status" value="1"/>
</dbReference>
<proteinExistence type="inferred from homology"/>
<feature type="binding site" evidence="6">
    <location>
        <position position="228"/>
    </location>
    <ligand>
        <name>NAD(+)</name>
        <dbReference type="ChEBI" id="CHEBI:57540"/>
    </ligand>
</feature>
<dbReference type="EMBL" id="AP018712">
    <property type="protein sequence ID" value="BBE31558.1"/>
    <property type="molecule type" value="Genomic_DNA"/>
</dbReference>
<dbReference type="GO" id="GO:0005829">
    <property type="term" value="C:cytosol"/>
    <property type="evidence" value="ECO:0007669"/>
    <property type="project" value="TreeGrafter"/>
</dbReference>
<dbReference type="AlphaFoldDB" id="A0A7G1G4T9"/>
<dbReference type="SMART" id="SM00997">
    <property type="entry name" value="AdoHcyase_NAD"/>
    <property type="match status" value="1"/>
</dbReference>
<reference evidence="10 11" key="1">
    <citation type="submission" date="2018-06" db="EMBL/GenBank/DDBJ databases">
        <title>Genome sequencing of Oceanotoga sp. sy52.</title>
        <authorList>
            <person name="Mori K."/>
        </authorList>
    </citation>
    <scope>NUCLEOTIDE SEQUENCE [LARGE SCALE GENOMIC DNA]</scope>
    <source>
        <strain evidence="11">sy52</strain>
    </source>
</reference>
<name>A0A7G1G4T9_9BACT</name>
<dbReference type="Pfam" id="PF05221">
    <property type="entry name" value="AdoHcyase"/>
    <property type="match status" value="2"/>
</dbReference>
<comment type="pathway">
    <text evidence="7">Amino-acid biosynthesis; L-homocysteine biosynthesis; L-homocysteine from S-adenosyl-L-homocysteine: step 1/1.</text>
</comment>
<dbReference type="PANTHER" id="PTHR23420">
    <property type="entry name" value="ADENOSYLHOMOCYSTEINASE"/>
    <property type="match status" value="1"/>
</dbReference>
<evidence type="ECO:0000256" key="8">
    <source>
        <dbReference type="RuleBase" id="RU004166"/>
    </source>
</evidence>
<dbReference type="SMART" id="SM00996">
    <property type="entry name" value="AdoHcyase"/>
    <property type="match status" value="1"/>
</dbReference>
<dbReference type="GO" id="GO:0006730">
    <property type="term" value="P:one-carbon metabolic process"/>
    <property type="evidence" value="ECO:0007669"/>
    <property type="project" value="UniProtKB-UniRule"/>
</dbReference>
<dbReference type="KEGG" id="ocy:OSSY52_16990"/>
<organism evidence="10 11">
    <name type="scientific">Tepiditoga spiralis</name>
    <dbReference type="NCBI Taxonomy" id="2108365"/>
    <lineage>
        <taxon>Bacteria</taxon>
        <taxon>Thermotogati</taxon>
        <taxon>Thermotogota</taxon>
        <taxon>Thermotogae</taxon>
        <taxon>Petrotogales</taxon>
        <taxon>Petrotogaceae</taxon>
        <taxon>Tepiditoga</taxon>
    </lineage>
</organism>
<dbReference type="EC" id="3.13.2.1" evidence="5 7"/>
<evidence type="ECO:0000259" key="9">
    <source>
        <dbReference type="SMART" id="SM00997"/>
    </source>
</evidence>
<dbReference type="SUPFAM" id="SSF52283">
    <property type="entry name" value="Formate/glycerate dehydrogenase catalytic domain-like"/>
    <property type="match status" value="1"/>
</dbReference>
<dbReference type="Gene3D" id="3.40.50.720">
    <property type="entry name" value="NAD(P)-binding Rossmann-like Domain"/>
    <property type="match status" value="1"/>
</dbReference>
<comment type="similarity">
    <text evidence="1 8">Belongs to the adenosylhomocysteinase family.</text>
</comment>
<protein>
    <recommendedName>
        <fullName evidence="5 7">Adenosylhomocysteinase</fullName>
        <ecNumber evidence="5 7">3.13.2.1</ecNumber>
    </recommendedName>
</protein>
<accession>A0A7G1G4T9</accession>
<dbReference type="GO" id="GO:0004013">
    <property type="term" value="F:adenosylhomocysteinase activity"/>
    <property type="evidence" value="ECO:0007669"/>
    <property type="project" value="UniProtKB-UniRule"/>
</dbReference>
<evidence type="ECO:0000256" key="2">
    <source>
        <dbReference type="ARBA" id="ARBA00022563"/>
    </source>
</evidence>
<feature type="binding site" evidence="6">
    <location>
        <position position="338"/>
    </location>
    <ligand>
        <name>NAD(+)</name>
        <dbReference type="ChEBI" id="CHEBI:57540"/>
    </ligand>
</feature>
<evidence type="ECO:0000313" key="11">
    <source>
        <dbReference type="Proteomes" id="UP000516361"/>
    </source>
</evidence>
<dbReference type="SUPFAM" id="SSF51735">
    <property type="entry name" value="NAD(P)-binding Rossmann-fold domains"/>
    <property type="match status" value="1"/>
</dbReference>
<dbReference type="InterPro" id="IPR020082">
    <property type="entry name" value="S-Ado-L-homoCys_hydrolase_CS"/>
</dbReference>
<dbReference type="Pfam" id="PF00670">
    <property type="entry name" value="AdoHcyase_NAD"/>
    <property type="match status" value="1"/>
</dbReference>
<dbReference type="InterPro" id="IPR000043">
    <property type="entry name" value="Adenosylhomocysteinase-like"/>
</dbReference>
<dbReference type="PROSITE" id="PS00739">
    <property type="entry name" value="ADOHCYASE_2"/>
    <property type="match status" value="1"/>
</dbReference>
<dbReference type="PIRSF" id="PIRSF001109">
    <property type="entry name" value="Ad_hcy_hydrolase"/>
    <property type="match status" value="1"/>
</dbReference>
<dbReference type="InterPro" id="IPR015878">
    <property type="entry name" value="Ado_hCys_hydrolase_NAD-bd"/>
</dbReference>
<gene>
    <name evidence="10" type="primary">ahcY</name>
    <name evidence="10" type="ORF">OSSY52_16990</name>
</gene>
<dbReference type="NCBIfam" id="NF004005">
    <property type="entry name" value="PRK05476.2-3"/>
    <property type="match status" value="1"/>
</dbReference>
<keyword evidence="11" id="KW-1185">Reference proteome</keyword>
<feature type="domain" description="S-adenosyl-L-homocysteine hydrolase NAD binding" evidence="9">
    <location>
        <begin position="176"/>
        <end position="337"/>
    </location>
</feature>
<dbReference type="Proteomes" id="UP000516361">
    <property type="component" value="Chromosome"/>
</dbReference>
<evidence type="ECO:0000256" key="7">
    <source>
        <dbReference type="RuleBase" id="RU000548"/>
    </source>
</evidence>
<feature type="binding site" evidence="6">
    <location>
        <begin position="284"/>
        <end position="286"/>
    </location>
    <ligand>
        <name>NAD(+)</name>
        <dbReference type="ChEBI" id="CHEBI:57540"/>
    </ligand>
</feature>
<dbReference type="RefSeq" id="WP_190614166.1">
    <property type="nucleotide sequence ID" value="NZ_AP018712.1"/>
</dbReference>
<keyword evidence="3 7" id="KW-0378">Hydrolase</keyword>
<dbReference type="FunFam" id="3.40.50.720:FF:000004">
    <property type="entry name" value="Adenosylhomocysteinase"/>
    <property type="match status" value="1"/>
</dbReference>
<sequence length="406" mass="45612">MNLELGRKKIKWVEKYMKVVNYLRDMYINEKPFNGVKVAMSIHLEAKTAYLATILKQLGADVAITGSNPLTTQPEVAEALKEYGIHVYAEKTLDEDIYWKNMDKVLEFNPNIIIDDGADLGIRLIEKFPEKIENLWGICEETTTGVKRYKALYNDGKLSVPLIAINDSYMKYLFDNRYGTGQSTWDGIIRSTNITVTGKNVVVGGYGWCGRGIAMRAKGLGANVIITEIDPIKANEAIMDGFRVMKMNEACKIGDIFVTATGDIDIITEKQFLNMKDGVILANSGHFDVEVKVADLEKIKVEKKEVRPGVEEYVLPNGKSVFLLGKGRLVNLTNADGHPIEIMDLSFALQLEGAKYIMENYKNMDISIKPIPYDIDKKVASIKLKTIGIEIDTLSEDQKNYLNSWK</sequence>
<evidence type="ECO:0000256" key="1">
    <source>
        <dbReference type="ARBA" id="ARBA00007122"/>
    </source>
</evidence>
<feature type="binding site" evidence="6">
    <location>
        <begin position="142"/>
        <end position="144"/>
    </location>
    <ligand>
        <name>NAD(+)</name>
        <dbReference type="ChEBI" id="CHEBI:57540"/>
    </ligand>
</feature>